<comment type="similarity">
    <text evidence="1 11">Belongs to the ABC transporter superfamily.</text>
</comment>
<evidence type="ECO:0000256" key="6">
    <source>
        <dbReference type="ARBA" id="ARBA00022840"/>
    </source>
</evidence>
<dbReference type="Proteomes" id="UP000594681">
    <property type="component" value="Chromosome"/>
</dbReference>
<dbReference type="PANTHER" id="PTHR24220:SF470">
    <property type="entry name" value="CELL DIVISION ATP-BINDING PROTEIN FTSE"/>
    <property type="match status" value="1"/>
</dbReference>
<evidence type="ECO:0000313" key="14">
    <source>
        <dbReference type="Proteomes" id="UP000594681"/>
    </source>
</evidence>
<keyword evidence="6 11" id="KW-0067">ATP-binding</keyword>
<evidence type="ECO:0000256" key="2">
    <source>
        <dbReference type="ARBA" id="ARBA00020019"/>
    </source>
</evidence>
<dbReference type="SUPFAM" id="SSF52540">
    <property type="entry name" value="P-loop containing nucleoside triphosphate hydrolases"/>
    <property type="match status" value="1"/>
</dbReference>
<dbReference type="InterPro" id="IPR015854">
    <property type="entry name" value="ABC_transpr_LolD-like"/>
</dbReference>
<dbReference type="AlphaFoldDB" id="A0A7T0KFN0"/>
<gene>
    <name evidence="11 13" type="primary">ftsE</name>
    <name evidence="13" type="ORF">G7Y31_03245</name>
</gene>
<dbReference type="GO" id="GO:0051301">
    <property type="term" value="P:cell division"/>
    <property type="evidence" value="ECO:0007669"/>
    <property type="project" value="UniProtKB-UniRule"/>
</dbReference>
<dbReference type="RefSeq" id="WP_165008603.1">
    <property type="nucleotide sequence ID" value="NZ_CP064954.1"/>
</dbReference>
<dbReference type="SMART" id="SM00382">
    <property type="entry name" value="AAA"/>
    <property type="match status" value="1"/>
</dbReference>
<dbReference type="PROSITE" id="PS00211">
    <property type="entry name" value="ABC_TRANSPORTER_1"/>
    <property type="match status" value="1"/>
</dbReference>
<evidence type="ECO:0000256" key="4">
    <source>
        <dbReference type="ARBA" id="ARBA00022618"/>
    </source>
</evidence>
<dbReference type="InterPro" id="IPR027417">
    <property type="entry name" value="P-loop_NTPase"/>
</dbReference>
<dbReference type="PROSITE" id="PS50893">
    <property type="entry name" value="ABC_TRANSPORTER_2"/>
    <property type="match status" value="1"/>
</dbReference>
<dbReference type="GO" id="GO:0022857">
    <property type="term" value="F:transmembrane transporter activity"/>
    <property type="evidence" value="ECO:0007669"/>
    <property type="project" value="TreeGrafter"/>
</dbReference>
<proteinExistence type="inferred from homology"/>
<dbReference type="NCBIfam" id="TIGR02673">
    <property type="entry name" value="FtsE"/>
    <property type="match status" value="1"/>
</dbReference>
<dbReference type="InterPro" id="IPR003439">
    <property type="entry name" value="ABC_transporter-like_ATP-bd"/>
</dbReference>
<dbReference type="InterPro" id="IPR003593">
    <property type="entry name" value="AAA+_ATPase"/>
</dbReference>
<dbReference type="Gene3D" id="3.40.50.300">
    <property type="entry name" value="P-loop containing nucleotide triphosphate hydrolases"/>
    <property type="match status" value="1"/>
</dbReference>
<protein>
    <recommendedName>
        <fullName evidence="2 11">Cell division ATP-binding protein FtsE</fullName>
    </recommendedName>
</protein>
<accession>A0A7T0KFN0</accession>
<keyword evidence="14" id="KW-1185">Reference proteome</keyword>
<dbReference type="FunFam" id="3.40.50.300:FF:000056">
    <property type="entry name" value="Cell division ATP-binding protein FtsE"/>
    <property type="match status" value="1"/>
</dbReference>
<keyword evidence="7 11" id="KW-0472">Membrane</keyword>
<dbReference type="Pfam" id="PF00005">
    <property type="entry name" value="ABC_tran"/>
    <property type="match status" value="1"/>
</dbReference>
<dbReference type="InterPro" id="IPR005286">
    <property type="entry name" value="Cell_div_FtsE"/>
</dbReference>
<dbReference type="KEGG" id="cliz:G7Y31_03245"/>
<comment type="subunit">
    <text evidence="10 11">Homodimer. Forms a membrane-associated complex with FtsX.</text>
</comment>
<evidence type="ECO:0000256" key="9">
    <source>
        <dbReference type="ARBA" id="ARBA00054718"/>
    </source>
</evidence>
<reference evidence="13 14" key="1">
    <citation type="submission" date="2020-11" db="EMBL/GenBank/DDBJ databases">
        <title>Corynebacterium sp. ZJ-599.</title>
        <authorList>
            <person name="Zhou J."/>
        </authorList>
    </citation>
    <scope>NUCLEOTIDE SEQUENCE [LARGE SCALE GENOMIC DNA]</scope>
    <source>
        <strain evidence="13 14">ZJ-599</strain>
    </source>
</reference>
<feature type="domain" description="ABC transporter" evidence="12">
    <location>
        <begin position="2"/>
        <end position="228"/>
    </location>
</feature>
<evidence type="ECO:0000256" key="3">
    <source>
        <dbReference type="ARBA" id="ARBA00022475"/>
    </source>
</evidence>
<evidence type="ECO:0000256" key="1">
    <source>
        <dbReference type="ARBA" id="ARBA00005417"/>
    </source>
</evidence>
<keyword evidence="8 11" id="KW-0131">Cell cycle</keyword>
<comment type="function">
    <text evidence="9">Part of the ABC transporter FtsEX involved in cellular division. Has ATPase activity.</text>
</comment>
<organism evidence="13 14">
    <name type="scientific">Corynebacterium lizhenjunii</name>
    <dbReference type="NCBI Taxonomy" id="2709394"/>
    <lineage>
        <taxon>Bacteria</taxon>
        <taxon>Bacillati</taxon>
        <taxon>Actinomycetota</taxon>
        <taxon>Actinomycetes</taxon>
        <taxon>Mycobacteriales</taxon>
        <taxon>Corynebacteriaceae</taxon>
        <taxon>Corynebacterium</taxon>
    </lineage>
</organism>
<comment type="subcellular location">
    <subcellularLocation>
        <location evidence="11">Cell membrane</location>
        <topology evidence="11">Peripheral membrane protein</topology>
        <orientation evidence="11">Cytoplasmic side</orientation>
    </subcellularLocation>
</comment>
<keyword evidence="3 11" id="KW-1003">Cell membrane</keyword>
<dbReference type="EMBL" id="CP064954">
    <property type="protein sequence ID" value="QPK79732.1"/>
    <property type="molecule type" value="Genomic_DNA"/>
</dbReference>
<evidence type="ECO:0000259" key="12">
    <source>
        <dbReference type="PROSITE" id="PS50893"/>
    </source>
</evidence>
<dbReference type="PANTHER" id="PTHR24220">
    <property type="entry name" value="IMPORT ATP-BINDING PROTEIN"/>
    <property type="match status" value="1"/>
</dbReference>
<dbReference type="GO" id="GO:0016887">
    <property type="term" value="F:ATP hydrolysis activity"/>
    <property type="evidence" value="ECO:0007669"/>
    <property type="project" value="InterPro"/>
</dbReference>
<name>A0A7T0KFN0_9CORY</name>
<evidence type="ECO:0000256" key="5">
    <source>
        <dbReference type="ARBA" id="ARBA00022741"/>
    </source>
</evidence>
<keyword evidence="4 11" id="KW-0132">Cell division</keyword>
<evidence type="ECO:0000256" key="11">
    <source>
        <dbReference type="RuleBase" id="RU365094"/>
    </source>
</evidence>
<evidence type="ECO:0000256" key="8">
    <source>
        <dbReference type="ARBA" id="ARBA00023306"/>
    </source>
</evidence>
<dbReference type="GO" id="GO:0005886">
    <property type="term" value="C:plasma membrane"/>
    <property type="evidence" value="ECO:0007669"/>
    <property type="project" value="UniProtKB-SubCell"/>
</dbReference>
<dbReference type="GO" id="GO:0005524">
    <property type="term" value="F:ATP binding"/>
    <property type="evidence" value="ECO:0007669"/>
    <property type="project" value="UniProtKB-UniRule"/>
</dbReference>
<evidence type="ECO:0000313" key="13">
    <source>
        <dbReference type="EMBL" id="QPK79732.1"/>
    </source>
</evidence>
<evidence type="ECO:0000256" key="10">
    <source>
        <dbReference type="ARBA" id="ARBA00063837"/>
    </source>
</evidence>
<evidence type="ECO:0000256" key="7">
    <source>
        <dbReference type="ARBA" id="ARBA00023136"/>
    </source>
</evidence>
<dbReference type="InterPro" id="IPR017871">
    <property type="entry name" value="ABC_transporter-like_CS"/>
</dbReference>
<keyword evidence="5 11" id="KW-0547">Nucleotide-binding</keyword>
<sequence>MITFENVSKLYPGSARPALDQVSFHIDPGEFAFLIGPSGSGKTSILKLLVCETTVDSGDIYLEDLHVNRLRGSRVNRLRRHIGYVFQDFRLLPRLSVYDNVAFALEVIGAPRSRVRQAVPEALELVGLETKAHRFPQELSGGEQQRVAVARAFVNRPPVVLADEPTGNLDPGSAADVIAVLERIQRTGTTVLMSTHNARAVNDMRQRVLELRAGVLVRDEARGVYGEAV</sequence>